<protein>
    <submittedName>
        <fullName evidence="2">Uncharacterized protein</fullName>
    </submittedName>
</protein>
<accession>A0ABN7NPZ2</accession>
<keyword evidence="3" id="KW-1185">Reference proteome</keyword>
<dbReference type="EMBL" id="CAJPIN010002236">
    <property type="protein sequence ID" value="CAG2055233.1"/>
    <property type="molecule type" value="Genomic_DNA"/>
</dbReference>
<feature type="region of interest" description="Disordered" evidence="1">
    <location>
        <begin position="136"/>
        <end position="160"/>
    </location>
</feature>
<evidence type="ECO:0000256" key="1">
    <source>
        <dbReference type="SAM" id="MobiDB-lite"/>
    </source>
</evidence>
<dbReference type="Proteomes" id="UP001153148">
    <property type="component" value="Unassembled WGS sequence"/>
</dbReference>
<sequence length="160" mass="17785">MVTGTNECAAMNHITSSMGRESGKPFKKNQSRYTRLEFPSLLCPSTAVHSIERVTSPLGSQPVVQGTREDILRVAAMSYPENKSYQTRSMEILQTTLKHVEKAGNIRDLATTSAKGYSKDSDDSCADPLWEPIMNKNPTYYDNDDDDLQHSSKLNKGVPI</sequence>
<organism evidence="2 3">
    <name type="scientific">Timema podura</name>
    <name type="common">Walking stick</name>
    <dbReference type="NCBI Taxonomy" id="61482"/>
    <lineage>
        <taxon>Eukaryota</taxon>
        <taxon>Metazoa</taxon>
        <taxon>Ecdysozoa</taxon>
        <taxon>Arthropoda</taxon>
        <taxon>Hexapoda</taxon>
        <taxon>Insecta</taxon>
        <taxon>Pterygota</taxon>
        <taxon>Neoptera</taxon>
        <taxon>Polyneoptera</taxon>
        <taxon>Phasmatodea</taxon>
        <taxon>Timematodea</taxon>
        <taxon>Timematoidea</taxon>
        <taxon>Timematidae</taxon>
        <taxon>Timema</taxon>
    </lineage>
</organism>
<reference evidence="2" key="1">
    <citation type="submission" date="2021-03" db="EMBL/GenBank/DDBJ databases">
        <authorList>
            <person name="Tran Van P."/>
        </authorList>
    </citation>
    <scope>NUCLEOTIDE SEQUENCE</scope>
</reference>
<proteinExistence type="predicted"/>
<evidence type="ECO:0000313" key="3">
    <source>
        <dbReference type="Proteomes" id="UP001153148"/>
    </source>
</evidence>
<comment type="caution">
    <text evidence="2">The sequence shown here is derived from an EMBL/GenBank/DDBJ whole genome shotgun (WGS) entry which is preliminary data.</text>
</comment>
<gene>
    <name evidence="2" type="ORF">TPAB3V08_LOCUS2239</name>
</gene>
<evidence type="ECO:0000313" key="2">
    <source>
        <dbReference type="EMBL" id="CAG2055233.1"/>
    </source>
</evidence>
<name>A0ABN7NPZ2_TIMPD</name>